<dbReference type="FunFam" id="1.20.1070.10:FF:000082">
    <property type="entry name" value="Olfactory receptor 1A1"/>
    <property type="match status" value="1"/>
</dbReference>
<dbReference type="InParanoid" id="F7DFB6"/>
<dbReference type="SUPFAM" id="SSF81321">
    <property type="entry name" value="Family A G protein-coupled receptor-like"/>
    <property type="match status" value="1"/>
</dbReference>
<proteinExistence type="inferred from homology"/>
<evidence type="ECO:0000256" key="3">
    <source>
        <dbReference type="ARBA" id="ARBA00022475"/>
    </source>
</evidence>
<reference evidence="16" key="1">
    <citation type="submission" date="2025-08" db="UniProtKB">
        <authorList>
            <consortium name="Ensembl"/>
        </authorList>
    </citation>
    <scope>IDENTIFICATION</scope>
    <source>
        <strain evidence="16">Glennie</strain>
    </source>
</reference>
<evidence type="ECO:0000256" key="11">
    <source>
        <dbReference type="ARBA" id="ARBA00023170"/>
    </source>
</evidence>
<dbReference type="STRING" id="9258.ENSOANP00000021107"/>
<keyword evidence="5 13" id="KW-0812">Transmembrane</keyword>
<name>F7DFB6_ORNAN</name>
<keyword evidence="3" id="KW-1003">Cell membrane</keyword>
<comment type="similarity">
    <text evidence="13">Belongs to the G-protein coupled receptor 1 family.</text>
</comment>
<dbReference type="GO" id="GO:0004984">
    <property type="term" value="F:olfactory receptor activity"/>
    <property type="evidence" value="ECO:0000318"/>
    <property type="project" value="GO_Central"/>
</dbReference>
<protein>
    <recommendedName>
        <fullName evidence="15">G-protein coupled receptors family 1 profile domain-containing protein</fullName>
    </recommendedName>
</protein>
<keyword evidence="9 14" id="KW-0472">Membrane</keyword>
<evidence type="ECO:0000256" key="14">
    <source>
        <dbReference type="SAM" id="Phobius"/>
    </source>
</evidence>
<feature type="transmembrane region" description="Helical" evidence="14">
    <location>
        <begin position="140"/>
        <end position="157"/>
    </location>
</feature>
<dbReference type="GO" id="GO:0007165">
    <property type="term" value="P:signal transduction"/>
    <property type="evidence" value="ECO:0000318"/>
    <property type="project" value="GO_Central"/>
</dbReference>
<evidence type="ECO:0000256" key="13">
    <source>
        <dbReference type="RuleBase" id="RU000688"/>
    </source>
</evidence>
<dbReference type="GO" id="GO:0004930">
    <property type="term" value="F:G protein-coupled receptor activity"/>
    <property type="evidence" value="ECO:0007669"/>
    <property type="project" value="UniProtKB-KW"/>
</dbReference>
<evidence type="ECO:0000256" key="4">
    <source>
        <dbReference type="ARBA" id="ARBA00022606"/>
    </source>
</evidence>
<dbReference type="Proteomes" id="UP000002279">
    <property type="component" value="Unplaced"/>
</dbReference>
<keyword evidence="11 13" id="KW-0675">Receptor</keyword>
<dbReference type="PROSITE" id="PS50262">
    <property type="entry name" value="G_PROTEIN_RECEP_F1_2"/>
    <property type="match status" value="1"/>
</dbReference>
<evidence type="ECO:0000259" key="15">
    <source>
        <dbReference type="PROSITE" id="PS50262"/>
    </source>
</evidence>
<keyword evidence="4" id="KW-0716">Sensory transduction</keyword>
<dbReference type="Pfam" id="PF13853">
    <property type="entry name" value="7tm_4"/>
    <property type="match status" value="1"/>
</dbReference>
<keyword evidence="10" id="KW-1015">Disulfide bond</keyword>
<evidence type="ECO:0000256" key="2">
    <source>
        <dbReference type="ARBA" id="ARBA00004651"/>
    </source>
</evidence>
<dbReference type="CDD" id="cd15235">
    <property type="entry name" value="7tmA_OR1A-like"/>
    <property type="match status" value="1"/>
</dbReference>
<feature type="domain" description="G-protein coupled receptors family 1 profile" evidence="15">
    <location>
        <begin position="40"/>
        <end position="289"/>
    </location>
</feature>
<evidence type="ECO:0000256" key="5">
    <source>
        <dbReference type="ARBA" id="ARBA00022692"/>
    </source>
</evidence>
<dbReference type="Ensembl" id="ENSOANT00000021110.3">
    <property type="protein sequence ID" value="ENSOANP00000021107.3"/>
    <property type="gene ID" value="ENSOANG00000013374.3"/>
</dbReference>
<evidence type="ECO:0000256" key="10">
    <source>
        <dbReference type="ARBA" id="ARBA00023157"/>
    </source>
</evidence>
<dbReference type="PRINTS" id="PR00237">
    <property type="entry name" value="GPCRRHODOPSN"/>
</dbReference>
<dbReference type="GO" id="GO:0005886">
    <property type="term" value="C:plasma membrane"/>
    <property type="evidence" value="ECO:0000318"/>
    <property type="project" value="GO_Central"/>
</dbReference>
<feature type="transmembrane region" description="Helical" evidence="14">
    <location>
        <begin position="204"/>
        <end position="225"/>
    </location>
</feature>
<evidence type="ECO:0000313" key="16">
    <source>
        <dbReference type="Ensembl" id="ENSOANP00000021107.3"/>
    </source>
</evidence>
<comment type="subcellular location">
    <subcellularLocation>
        <location evidence="2">Cell membrane</location>
        <topology evidence="2">Multi-pass membrane protein</topology>
    </subcellularLocation>
</comment>
<dbReference type="OMA" id="MSSRICF"/>
<sequence>MGTRNQTSGSTFTLQSITNAEQQRLLFVLFLGLYLVTVVGNLLIVLTIRTDSRLHSPMYFFLANLSLVDICFSCTTVPSLLGTLFTGHQDISYGGCLAQMYFFIAFGITESCLLAAMAYDRYLAICNPLLYSVVMSPQRCVLLVVTCWLVSHLHSLLHTLLMTQMTFCASREIPLFFCDVFPLLKISCSDPHINFLVVYTEGAVIVNSALLMVLASYAHIVPAVLRVPSAHGKRKAFSTCSSHLAAVGLFYGTVIWVYFQPSSSFSSERDTIATVIYTTITPLLNPFIYSLRNRDLHRALHSWPCAPRPCIPGPGPQDPETPALCPQTWQRGPCASKRSPSPPVCAPDPEYLILHPQPCALRPCDPSSASPALHSQPCAPNSASLDPVLPPLVSQVIVRRPPLKDQELGS</sequence>
<evidence type="ECO:0000256" key="8">
    <source>
        <dbReference type="ARBA" id="ARBA00023040"/>
    </source>
</evidence>
<feature type="transmembrane region" description="Helical" evidence="14">
    <location>
        <begin position="25"/>
        <end position="46"/>
    </location>
</feature>
<keyword evidence="7 14" id="KW-1133">Transmembrane helix</keyword>
<dbReference type="InterPro" id="IPR000276">
    <property type="entry name" value="GPCR_Rhodpsn"/>
</dbReference>
<dbReference type="InterPro" id="IPR000725">
    <property type="entry name" value="Olfact_rcpt"/>
</dbReference>
<dbReference type="GeneTree" id="ENSGT00940000162852"/>
<comment type="function">
    <text evidence="1">Odorant receptor.</text>
</comment>
<keyword evidence="12 13" id="KW-0807">Transducer</keyword>
<accession>F7DFB6</accession>
<evidence type="ECO:0000256" key="7">
    <source>
        <dbReference type="ARBA" id="ARBA00022989"/>
    </source>
</evidence>
<keyword evidence="8 13" id="KW-0297">G-protein coupled receptor</keyword>
<evidence type="ECO:0000256" key="9">
    <source>
        <dbReference type="ARBA" id="ARBA00023136"/>
    </source>
</evidence>
<evidence type="ECO:0000313" key="17">
    <source>
        <dbReference type="Proteomes" id="UP000002279"/>
    </source>
</evidence>
<dbReference type="PANTHER" id="PTHR48001">
    <property type="entry name" value="OLFACTORY RECEPTOR"/>
    <property type="match status" value="1"/>
</dbReference>
<feature type="transmembrane region" description="Helical" evidence="14">
    <location>
        <begin position="237"/>
        <end position="259"/>
    </location>
</feature>
<feature type="transmembrane region" description="Helical" evidence="14">
    <location>
        <begin position="58"/>
        <end position="80"/>
    </location>
</feature>
<evidence type="ECO:0000256" key="12">
    <source>
        <dbReference type="ARBA" id="ARBA00023224"/>
    </source>
</evidence>
<keyword evidence="17" id="KW-1185">Reference proteome</keyword>
<reference evidence="16" key="2">
    <citation type="submission" date="2025-09" db="UniProtKB">
        <authorList>
            <consortium name="Ensembl"/>
        </authorList>
    </citation>
    <scope>IDENTIFICATION</scope>
    <source>
        <strain evidence="16">Glennie</strain>
    </source>
</reference>
<dbReference type="Gene3D" id="1.20.1070.10">
    <property type="entry name" value="Rhodopsin 7-helix transmembrane proteins"/>
    <property type="match status" value="1"/>
</dbReference>
<evidence type="ECO:0000256" key="1">
    <source>
        <dbReference type="ARBA" id="ARBA00002936"/>
    </source>
</evidence>
<keyword evidence="6" id="KW-0552">Olfaction</keyword>
<dbReference type="eggNOG" id="ENOG502SHUD">
    <property type="taxonomic scope" value="Eukaryota"/>
</dbReference>
<dbReference type="HOGENOM" id="CLU_012526_1_3_1"/>
<feature type="transmembrane region" description="Helical" evidence="14">
    <location>
        <begin position="271"/>
        <end position="291"/>
    </location>
</feature>
<dbReference type="PRINTS" id="PR00245">
    <property type="entry name" value="OLFACTORYR"/>
</dbReference>
<organism evidence="16 17">
    <name type="scientific">Ornithorhynchus anatinus</name>
    <name type="common">Duckbill platypus</name>
    <dbReference type="NCBI Taxonomy" id="9258"/>
    <lineage>
        <taxon>Eukaryota</taxon>
        <taxon>Metazoa</taxon>
        <taxon>Chordata</taxon>
        <taxon>Craniata</taxon>
        <taxon>Vertebrata</taxon>
        <taxon>Euteleostomi</taxon>
        <taxon>Mammalia</taxon>
        <taxon>Monotremata</taxon>
        <taxon>Ornithorhynchidae</taxon>
        <taxon>Ornithorhynchus</taxon>
    </lineage>
</organism>
<dbReference type="AlphaFoldDB" id="F7DFB6"/>
<dbReference type="PROSITE" id="PS00237">
    <property type="entry name" value="G_PROTEIN_RECEP_F1_1"/>
    <property type="match status" value="1"/>
</dbReference>
<evidence type="ECO:0000256" key="6">
    <source>
        <dbReference type="ARBA" id="ARBA00022725"/>
    </source>
</evidence>
<feature type="transmembrane region" description="Helical" evidence="14">
    <location>
        <begin position="100"/>
        <end position="119"/>
    </location>
</feature>
<dbReference type="InterPro" id="IPR017452">
    <property type="entry name" value="GPCR_Rhodpsn_7TM"/>
</dbReference>